<dbReference type="InterPro" id="IPR054545">
    <property type="entry name" value="ApeI-like"/>
</dbReference>
<evidence type="ECO:0000313" key="2">
    <source>
        <dbReference type="EMBL" id="PIE83417.1"/>
    </source>
</evidence>
<gene>
    <name evidence="2" type="ORF">CSA09_00630</name>
</gene>
<organism evidence="2 3">
    <name type="scientific">Candidatus Contendibacter odensensis</name>
    <dbReference type="NCBI Taxonomy" id="1400860"/>
    <lineage>
        <taxon>Bacteria</taxon>
        <taxon>Pseudomonadati</taxon>
        <taxon>Pseudomonadota</taxon>
        <taxon>Gammaproteobacteria</taxon>
        <taxon>Candidatus Competibacteraceae</taxon>
        <taxon>Candidatus Contendibacter</taxon>
    </lineage>
</organism>
<name>A0A2G6PFT0_9GAMM</name>
<feature type="domain" description="ApeI dehydratase-like" evidence="1">
    <location>
        <begin position="4"/>
        <end position="88"/>
    </location>
</feature>
<comment type="caution">
    <text evidence="2">The sequence shown here is derived from an EMBL/GenBank/DDBJ whole genome shotgun (WGS) entry which is preliminary data.</text>
</comment>
<protein>
    <submittedName>
        <fullName evidence="2">Hydroxymyristoyl-ACP dehydratase</fullName>
    </submittedName>
</protein>
<accession>A0A2G6PFT0</accession>
<dbReference type="Gene3D" id="3.10.129.10">
    <property type="entry name" value="Hotdog Thioesterase"/>
    <property type="match status" value="1"/>
</dbReference>
<dbReference type="GO" id="GO:0016829">
    <property type="term" value="F:lyase activity"/>
    <property type="evidence" value="ECO:0007669"/>
    <property type="project" value="UniProtKB-KW"/>
</dbReference>
<dbReference type="InterPro" id="IPR029069">
    <property type="entry name" value="HotDog_dom_sf"/>
</dbReference>
<evidence type="ECO:0000259" key="1">
    <source>
        <dbReference type="Pfam" id="PF22818"/>
    </source>
</evidence>
<sequence length="94" mass="10537">MNVIAAHHPCLAGHFPDQPIVPGTLILEKIVQAFTDQQPDMHPTGIPMVKFLTPLRPEQTFIIHFAKPEQQRVRFECIKADGQVIVRGLLAVAY</sequence>
<proteinExistence type="predicted"/>
<dbReference type="Pfam" id="PF22818">
    <property type="entry name" value="ApeI-like"/>
    <property type="match status" value="1"/>
</dbReference>
<evidence type="ECO:0000313" key="3">
    <source>
        <dbReference type="Proteomes" id="UP000229278"/>
    </source>
</evidence>
<dbReference type="SUPFAM" id="SSF54637">
    <property type="entry name" value="Thioesterase/thiol ester dehydrase-isomerase"/>
    <property type="match status" value="1"/>
</dbReference>
<dbReference type="EMBL" id="PDTV01000004">
    <property type="protein sequence ID" value="PIE83417.1"/>
    <property type="molecule type" value="Genomic_DNA"/>
</dbReference>
<reference evidence="2 3" key="1">
    <citation type="submission" date="2017-10" db="EMBL/GenBank/DDBJ databases">
        <title>Novel microbial diversity and functional potential in the marine mammal oral microbiome.</title>
        <authorList>
            <person name="Dudek N.K."/>
            <person name="Sun C.L."/>
            <person name="Burstein D."/>
            <person name="Kantor R.S."/>
            <person name="Aliaga Goltsman D.S."/>
            <person name="Bik E.M."/>
            <person name="Thomas B.C."/>
            <person name="Banfield J.F."/>
            <person name="Relman D.A."/>
        </authorList>
    </citation>
    <scope>NUCLEOTIDE SEQUENCE [LARGE SCALE GENOMIC DNA]</scope>
    <source>
        <strain evidence="2">DOLJORAL78_50_517</strain>
    </source>
</reference>
<dbReference type="AlphaFoldDB" id="A0A2G6PFT0"/>
<dbReference type="Proteomes" id="UP000229278">
    <property type="component" value="Unassembled WGS sequence"/>
</dbReference>